<evidence type="ECO:0008006" key="4">
    <source>
        <dbReference type="Google" id="ProtNLM"/>
    </source>
</evidence>
<feature type="signal peptide" evidence="1">
    <location>
        <begin position="1"/>
        <end position="22"/>
    </location>
</feature>
<dbReference type="Proteomes" id="UP001293718">
    <property type="component" value="Unassembled WGS sequence"/>
</dbReference>
<organism evidence="2 3">
    <name type="scientific">Azohydromonas lata</name>
    <dbReference type="NCBI Taxonomy" id="45677"/>
    <lineage>
        <taxon>Bacteria</taxon>
        <taxon>Pseudomonadati</taxon>
        <taxon>Pseudomonadota</taxon>
        <taxon>Betaproteobacteria</taxon>
        <taxon>Burkholderiales</taxon>
        <taxon>Sphaerotilaceae</taxon>
        <taxon>Azohydromonas</taxon>
    </lineage>
</organism>
<dbReference type="Gene3D" id="3.90.420.10">
    <property type="entry name" value="Oxidoreductase, molybdopterin-binding domain"/>
    <property type="match status" value="1"/>
</dbReference>
<dbReference type="InterPro" id="IPR036374">
    <property type="entry name" value="OxRdtase_Mopterin-bd_sf"/>
</dbReference>
<comment type="caution">
    <text evidence="2">The sequence shown here is derived from an EMBL/GenBank/DDBJ whole genome shotgun (WGS) entry which is preliminary data.</text>
</comment>
<sequence length="183" mass="18725">MSALKKIALLALAAAAPGLALAQACPGDASPRAAGTLLTVQGAGPATLALDAAALAALPQATLTQRQSVTSSVTSNSGTADERRLAYGGVLLRELLTRAGLDAARDRGAHVAVVEAVATDNYRAVFTWGELFNTTVGEQVIVIAMQDGQPLDAAAGPLALRSLADLRPGPRHVRNLCAVIVRR</sequence>
<accession>A0ABU5IQJ9</accession>
<keyword evidence="1" id="KW-0732">Signal</keyword>
<keyword evidence="3" id="KW-1185">Reference proteome</keyword>
<dbReference type="PROSITE" id="PS51257">
    <property type="entry name" value="PROKAR_LIPOPROTEIN"/>
    <property type="match status" value="1"/>
</dbReference>
<name>A0ABU5IQJ9_9BURK</name>
<dbReference type="RefSeq" id="WP_322468412.1">
    <property type="nucleotide sequence ID" value="NZ_JAXOJX010000099.1"/>
</dbReference>
<feature type="chain" id="PRO_5045136459" description="Molybdopterin-dependent oxidoreductase" evidence="1">
    <location>
        <begin position="23"/>
        <end position="183"/>
    </location>
</feature>
<evidence type="ECO:0000313" key="3">
    <source>
        <dbReference type="Proteomes" id="UP001293718"/>
    </source>
</evidence>
<proteinExistence type="predicted"/>
<reference evidence="2 3" key="1">
    <citation type="submission" date="2023-11" db="EMBL/GenBank/DDBJ databases">
        <title>Draft genome of Azohydromonas lata strain H1 (DSM1123), a polyhydroxyalkanoate producer.</title>
        <authorList>
            <person name="Traversa D."/>
            <person name="D'Addabbo P."/>
            <person name="Pazzani C."/>
            <person name="Manzari C."/>
            <person name="Chiara M."/>
            <person name="Scrascia M."/>
        </authorList>
    </citation>
    <scope>NUCLEOTIDE SEQUENCE [LARGE SCALE GENOMIC DNA]</scope>
    <source>
        <strain evidence="2 3">H1</strain>
    </source>
</reference>
<evidence type="ECO:0000256" key="1">
    <source>
        <dbReference type="SAM" id="SignalP"/>
    </source>
</evidence>
<dbReference type="EMBL" id="JAXOJX010000099">
    <property type="protein sequence ID" value="MDZ5461164.1"/>
    <property type="molecule type" value="Genomic_DNA"/>
</dbReference>
<dbReference type="SUPFAM" id="SSF56524">
    <property type="entry name" value="Oxidoreductase molybdopterin-binding domain"/>
    <property type="match status" value="1"/>
</dbReference>
<gene>
    <name evidence="2" type="ORF">SM757_31785</name>
</gene>
<evidence type="ECO:0000313" key="2">
    <source>
        <dbReference type="EMBL" id="MDZ5461164.1"/>
    </source>
</evidence>
<protein>
    <recommendedName>
        <fullName evidence="4">Molybdopterin-dependent oxidoreductase</fullName>
    </recommendedName>
</protein>